<evidence type="ECO:0000313" key="15">
    <source>
        <dbReference type="Proteomes" id="UP000316609"/>
    </source>
</evidence>
<dbReference type="Gene3D" id="3.90.79.10">
    <property type="entry name" value="Nucleoside Triphosphate Pyrophosphohydrolase"/>
    <property type="match status" value="1"/>
</dbReference>
<evidence type="ECO:0000256" key="8">
    <source>
        <dbReference type="ARBA" id="ARBA00022842"/>
    </source>
</evidence>
<evidence type="ECO:0000256" key="3">
    <source>
        <dbReference type="ARBA" id="ARBA00022457"/>
    </source>
</evidence>
<evidence type="ECO:0000256" key="9">
    <source>
        <dbReference type="ARBA" id="ARBA00023204"/>
    </source>
</evidence>
<accession>A0A538TP28</accession>
<keyword evidence="9" id="KW-0234">DNA repair</keyword>
<dbReference type="PANTHER" id="PTHR47707">
    <property type="entry name" value="8-OXO-DGTP DIPHOSPHATASE"/>
    <property type="match status" value="1"/>
</dbReference>
<dbReference type="EC" id="3.6.1.55" evidence="11"/>
<feature type="domain" description="Nudix hydrolase" evidence="13">
    <location>
        <begin position="21"/>
        <end position="148"/>
    </location>
</feature>
<comment type="caution">
    <text evidence="14">The sequence shown here is derived from an EMBL/GenBank/DDBJ whole genome shotgun (WGS) entry which is preliminary data.</text>
</comment>
<comment type="similarity">
    <text evidence="2 12">Belongs to the Nudix hydrolase family.</text>
</comment>
<dbReference type="CDD" id="cd03425">
    <property type="entry name" value="NUDIX_MutT_NudA_like"/>
    <property type="match status" value="1"/>
</dbReference>
<dbReference type="PROSITE" id="PS00893">
    <property type="entry name" value="NUDIX_BOX"/>
    <property type="match status" value="1"/>
</dbReference>
<evidence type="ECO:0000256" key="5">
    <source>
        <dbReference type="ARBA" id="ARBA00022723"/>
    </source>
</evidence>
<comment type="cofactor">
    <cofactor evidence="1">
        <name>Mg(2+)</name>
        <dbReference type="ChEBI" id="CHEBI:18420"/>
    </cofactor>
</comment>
<gene>
    <name evidence="14" type="ORF">E6K78_07970</name>
</gene>
<dbReference type="InterPro" id="IPR000086">
    <property type="entry name" value="NUDIX_hydrolase_dom"/>
</dbReference>
<keyword evidence="8" id="KW-0460">Magnesium</keyword>
<evidence type="ECO:0000256" key="6">
    <source>
        <dbReference type="ARBA" id="ARBA00022763"/>
    </source>
</evidence>
<dbReference type="EMBL" id="VBOY01000072">
    <property type="protein sequence ID" value="TMQ65340.1"/>
    <property type="molecule type" value="Genomic_DNA"/>
</dbReference>
<evidence type="ECO:0000256" key="1">
    <source>
        <dbReference type="ARBA" id="ARBA00001946"/>
    </source>
</evidence>
<keyword evidence="7 12" id="KW-0378">Hydrolase</keyword>
<comment type="catalytic activity">
    <reaction evidence="10">
        <text>8-oxo-dGTP + H2O = 8-oxo-dGMP + diphosphate + H(+)</text>
        <dbReference type="Rhea" id="RHEA:31575"/>
        <dbReference type="ChEBI" id="CHEBI:15377"/>
        <dbReference type="ChEBI" id="CHEBI:15378"/>
        <dbReference type="ChEBI" id="CHEBI:33019"/>
        <dbReference type="ChEBI" id="CHEBI:63224"/>
        <dbReference type="ChEBI" id="CHEBI:77896"/>
        <dbReference type="EC" id="3.6.1.55"/>
    </reaction>
</comment>
<dbReference type="GO" id="GO:0046872">
    <property type="term" value="F:metal ion binding"/>
    <property type="evidence" value="ECO:0007669"/>
    <property type="project" value="UniProtKB-KW"/>
</dbReference>
<dbReference type="GO" id="GO:0006281">
    <property type="term" value="P:DNA repair"/>
    <property type="evidence" value="ECO:0007669"/>
    <property type="project" value="UniProtKB-KW"/>
</dbReference>
<evidence type="ECO:0000256" key="2">
    <source>
        <dbReference type="ARBA" id="ARBA00005582"/>
    </source>
</evidence>
<dbReference type="InterPro" id="IPR020084">
    <property type="entry name" value="NUDIX_hydrolase_CS"/>
</dbReference>
<keyword evidence="5" id="KW-0479">Metal-binding</keyword>
<keyword evidence="4" id="KW-0235">DNA replication</keyword>
<reference evidence="14 15" key="1">
    <citation type="journal article" date="2019" name="Nat. Microbiol.">
        <title>Mediterranean grassland soil C-N compound turnover is dependent on rainfall and depth, and is mediated by genomically divergent microorganisms.</title>
        <authorList>
            <person name="Diamond S."/>
            <person name="Andeer P.F."/>
            <person name="Li Z."/>
            <person name="Crits-Christoph A."/>
            <person name="Burstein D."/>
            <person name="Anantharaman K."/>
            <person name="Lane K.R."/>
            <person name="Thomas B.C."/>
            <person name="Pan C."/>
            <person name="Northen T.R."/>
            <person name="Banfield J.F."/>
        </authorList>
    </citation>
    <scope>NUCLEOTIDE SEQUENCE [LARGE SCALE GENOMIC DNA]</scope>
    <source>
        <strain evidence="14">WS_8</strain>
    </source>
</reference>
<proteinExistence type="inferred from homology"/>
<sequence>MDDSLRDRMQALRAASTSQNYRVRVVAAVVEHEGRLLLTRRPPGGSLGLQWEFPGGKIEQGESPERALAREIHEELGVHARPREVIEVASHDYPHGLEVEITFIRCELDSLEFRASAAVYEARWWLPGEIDLGQVLAGDRDFLKAWVERRRPPGAGSTRA</sequence>
<dbReference type="SUPFAM" id="SSF55811">
    <property type="entry name" value="Nudix"/>
    <property type="match status" value="1"/>
</dbReference>
<name>A0A538TP28_UNCEI</name>
<dbReference type="InterPro" id="IPR020476">
    <property type="entry name" value="Nudix_hydrolase"/>
</dbReference>
<evidence type="ECO:0000256" key="11">
    <source>
        <dbReference type="ARBA" id="ARBA00038905"/>
    </source>
</evidence>
<dbReference type="PRINTS" id="PR00502">
    <property type="entry name" value="NUDIXFAMILY"/>
</dbReference>
<dbReference type="AlphaFoldDB" id="A0A538TP28"/>
<evidence type="ECO:0000256" key="12">
    <source>
        <dbReference type="RuleBase" id="RU003476"/>
    </source>
</evidence>
<dbReference type="GO" id="GO:0035539">
    <property type="term" value="F:8-oxo-7,8-dihydrodeoxyguanosine triphosphate pyrophosphatase activity"/>
    <property type="evidence" value="ECO:0007669"/>
    <property type="project" value="UniProtKB-EC"/>
</dbReference>
<dbReference type="GO" id="GO:0044715">
    <property type="term" value="F:8-oxo-dGDP phosphatase activity"/>
    <property type="evidence" value="ECO:0007669"/>
    <property type="project" value="TreeGrafter"/>
</dbReference>
<dbReference type="InterPro" id="IPR047127">
    <property type="entry name" value="MutT-like"/>
</dbReference>
<evidence type="ECO:0000256" key="10">
    <source>
        <dbReference type="ARBA" id="ARBA00035861"/>
    </source>
</evidence>
<evidence type="ECO:0000256" key="4">
    <source>
        <dbReference type="ARBA" id="ARBA00022705"/>
    </source>
</evidence>
<dbReference type="GO" id="GO:0006260">
    <property type="term" value="P:DNA replication"/>
    <property type="evidence" value="ECO:0007669"/>
    <property type="project" value="UniProtKB-KW"/>
</dbReference>
<dbReference type="Proteomes" id="UP000316609">
    <property type="component" value="Unassembled WGS sequence"/>
</dbReference>
<evidence type="ECO:0000259" key="13">
    <source>
        <dbReference type="PROSITE" id="PS51462"/>
    </source>
</evidence>
<evidence type="ECO:0000256" key="7">
    <source>
        <dbReference type="ARBA" id="ARBA00022801"/>
    </source>
</evidence>
<dbReference type="Pfam" id="PF00293">
    <property type="entry name" value="NUDIX"/>
    <property type="match status" value="1"/>
</dbReference>
<evidence type="ECO:0000313" key="14">
    <source>
        <dbReference type="EMBL" id="TMQ65340.1"/>
    </source>
</evidence>
<dbReference type="GO" id="GO:0044716">
    <property type="term" value="F:8-oxo-GDP phosphatase activity"/>
    <property type="evidence" value="ECO:0007669"/>
    <property type="project" value="TreeGrafter"/>
</dbReference>
<dbReference type="InterPro" id="IPR015797">
    <property type="entry name" value="NUDIX_hydrolase-like_dom_sf"/>
</dbReference>
<dbReference type="PROSITE" id="PS51462">
    <property type="entry name" value="NUDIX"/>
    <property type="match status" value="1"/>
</dbReference>
<dbReference type="PANTHER" id="PTHR47707:SF1">
    <property type="entry name" value="NUDIX HYDROLASE FAMILY PROTEIN"/>
    <property type="match status" value="1"/>
</dbReference>
<keyword evidence="3" id="KW-0515">Mutator protein</keyword>
<keyword evidence="6" id="KW-0227">DNA damage</keyword>
<dbReference type="GO" id="GO:0008413">
    <property type="term" value="F:8-oxo-7,8-dihydroguanosine triphosphate pyrophosphatase activity"/>
    <property type="evidence" value="ECO:0007669"/>
    <property type="project" value="TreeGrafter"/>
</dbReference>
<organism evidence="14 15">
    <name type="scientific">Eiseniibacteriota bacterium</name>
    <dbReference type="NCBI Taxonomy" id="2212470"/>
    <lineage>
        <taxon>Bacteria</taxon>
        <taxon>Candidatus Eiseniibacteriota</taxon>
    </lineage>
</organism>
<protein>
    <recommendedName>
        <fullName evidence="11">8-oxo-dGTP diphosphatase</fullName>
        <ecNumber evidence="11">3.6.1.55</ecNumber>
    </recommendedName>
</protein>